<dbReference type="EMBL" id="SIRE01000013">
    <property type="protein sequence ID" value="TBL76533.1"/>
    <property type="molecule type" value="Genomic_DNA"/>
</dbReference>
<name>A0A4Q9DQ68_9BACL</name>
<dbReference type="Pfam" id="PF06580">
    <property type="entry name" value="His_kinase"/>
    <property type="match status" value="1"/>
</dbReference>
<evidence type="ECO:0000256" key="5">
    <source>
        <dbReference type="ARBA" id="ARBA00023136"/>
    </source>
</evidence>
<dbReference type="AlphaFoldDB" id="A0A4Q9DQ68"/>
<dbReference type="PANTHER" id="PTHR34220:SF7">
    <property type="entry name" value="SENSOR HISTIDINE KINASE YPDA"/>
    <property type="match status" value="1"/>
</dbReference>
<comment type="subcellular location">
    <subcellularLocation>
        <location evidence="1">Cell membrane</location>
        <topology evidence="1">Multi-pass membrane protein</topology>
    </subcellularLocation>
</comment>
<dbReference type="InterPro" id="IPR050640">
    <property type="entry name" value="Bact_2-comp_sensor_kinase"/>
</dbReference>
<evidence type="ECO:0000256" key="4">
    <source>
        <dbReference type="ARBA" id="ARBA00022679"/>
    </source>
</evidence>
<dbReference type="RefSeq" id="WP_131015007.1">
    <property type="nucleotide sequence ID" value="NZ_SIRE01000013.1"/>
</dbReference>
<evidence type="ECO:0000256" key="3">
    <source>
        <dbReference type="ARBA" id="ARBA00022553"/>
    </source>
</evidence>
<reference evidence="8 9" key="1">
    <citation type="submission" date="2019-02" db="EMBL/GenBank/DDBJ databases">
        <title>Paenibacillus sp. nov., isolated from surface-sterilized tissue of Thalictrum simplex L.</title>
        <authorList>
            <person name="Tuo L."/>
        </authorList>
    </citation>
    <scope>NUCLEOTIDE SEQUENCE [LARGE SCALE GENOMIC DNA]</scope>
    <source>
        <strain evidence="8 9">N2SHLJ1</strain>
    </source>
</reference>
<feature type="domain" description="HAMP" evidence="7">
    <location>
        <begin position="303"/>
        <end position="355"/>
    </location>
</feature>
<dbReference type="SMART" id="SM00304">
    <property type="entry name" value="HAMP"/>
    <property type="match status" value="1"/>
</dbReference>
<dbReference type="InterPro" id="IPR003660">
    <property type="entry name" value="HAMP_dom"/>
</dbReference>
<accession>A0A4Q9DQ68</accession>
<dbReference type="PROSITE" id="PS50885">
    <property type="entry name" value="HAMP"/>
    <property type="match status" value="1"/>
</dbReference>
<dbReference type="GO" id="GO:0005886">
    <property type="term" value="C:plasma membrane"/>
    <property type="evidence" value="ECO:0007669"/>
    <property type="project" value="UniProtKB-SubCell"/>
</dbReference>
<comment type="caution">
    <text evidence="8">The sequence shown here is derived from an EMBL/GenBank/DDBJ whole genome shotgun (WGS) entry which is preliminary data.</text>
</comment>
<evidence type="ECO:0000313" key="9">
    <source>
        <dbReference type="Proteomes" id="UP000293142"/>
    </source>
</evidence>
<dbReference type="CDD" id="cd06225">
    <property type="entry name" value="HAMP"/>
    <property type="match status" value="1"/>
</dbReference>
<gene>
    <name evidence="8" type="ORF">EYB31_19070</name>
</gene>
<dbReference type="GO" id="GO:0000155">
    <property type="term" value="F:phosphorelay sensor kinase activity"/>
    <property type="evidence" value="ECO:0007669"/>
    <property type="project" value="InterPro"/>
</dbReference>
<keyword evidence="6" id="KW-0812">Transmembrane</keyword>
<keyword evidence="6" id="KW-1133">Transmembrane helix</keyword>
<dbReference type="Gene3D" id="6.10.340.10">
    <property type="match status" value="1"/>
</dbReference>
<dbReference type="SUPFAM" id="SSF55874">
    <property type="entry name" value="ATPase domain of HSP90 chaperone/DNA topoisomerase II/histidine kinase"/>
    <property type="match status" value="1"/>
</dbReference>
<keyword evidence="5 6" id="KW-0472">Membrane</keyword>
<evidence type="ECO:0000313" key="8">
    <source>
        <dbReference type="EMBL" id="TBL76533.1"/>
    </source>
</evidence>
<evidence type="ECO:0000256" key="1">
    <source>
        <dbReference type="ARBA" id="ARBA00004651"/>
    </source>
</evidence>
<evidence type="ECO:0000256" key="6">
    <source>
        <dbReference type="SAM" id="Phobius"/>
    </source>
</evidence>
<feature type="transmembrane region" description="Helical" evidence="6">
    <location>
        <begin position="281"/>
        <end position="302"/>
    </location>
</feature>
<evidence type="ECO:0000259" key="7">
    <source>
        <dbReference type="PROSITE" id="PS50885"/>
    </source>
</evidence>
<sequence>MNIFNKIAVLIVLLLVPILLLYSYSYRTSLRVIEHEIEDSNLNKLAFLTSQVELTLDQLSMLSVIISRDPALKDYLDKKAASNSFDQLRLDMSIVDKLTLQSATSIWINEFSIYFPGIRKTISTDYFMNSESFLRKQFSQGWTYENMSVGGPNRSLFVRHTLEPTVSYSEIDKADFIVEVGFSYENLINVLNEFKKGDKGDPFLYRKGIEPIMNRSGNPEKIKKLAAVLDEQPLETAGNQVIAIDGESYLVNYVQSKSLGWHFVDYVSLKQVWMPVTFSRNLFYCSLGLLLCLSFLAAFLLYRNVQIPIRRLIINVQRLKDGNYSYRLKLGINNEFDFLFKRFNEMAEQIQQLIEKVYAEKLRSREATLKQLQSQINPHFLYNSLFFIKNMARAKDEDAVVAMALNLGQYYRYSTRLEHANASVQEEIQLVHNYLNIQRLRMKRLKFNIDIPKEMMELQIPRLLVQPIVENAIVHGIEEKIGPAYIHIYGEMTSMTSRIIVEDNGAGMDSGKLQELQRKLNQSHDGEIGCGVWNVHQRLVYQFGSQAGLTLAQSRHGGIRAELSWPVGRLSMEPGSGGDG</sequence>
<dbReference type="PANTHER" id="PTHR34220">
    <property type="entry name" value="SENSOR HISTIDINE KINASE YPDA"/>
    <property type="match status" value="1"/>
</dbReference>
<organism evidence="8 9">
    <name type="scientific">Paenibacillus thalictri</name>
    <dbReference type="NCBI Taxonomy" id="2527873"/>
    <lineage>
        <taxon>Bacteria</taxon>
        <taxon>Bacillati</taxon>
        <taxon>Bacillota</taxon>
        <taxon>Bacilli</taxon>
        <taxon>Bacillales</taxon>
        <taxon>Paenibacillaceae</taxon>
        <taxon>Paenibacillus</taxon>
    </lineage>
</organism>
<dbReference type="Proteomes" id="UP000293142">
    <property type="component" value="Unassembled WGS sequence"/>
</dbReference>
<dbReference type="Gene3D" id="3.30.565.10">
    <property type="entry name" value="Histidine kinase-like ATPase, C-terminal domain"/>
    <property type="match status" value="1"/>
</dbReference>
<dbReference type="SUPFAM" id="SSF158472">
    <property type="entry name" value="HAMP domain-like"/>
    <property type="match status" value="1"/>
</dbReference>
<keyword evidence="2" id="KW-1003">Cell membrane</keyword>
<dbReference type="InterPro" id="IPR010559">
    <property type="entry name" value="Sig_transdc_His_kin_internal"/>
</dbReference>
<keyword evidence="4" id="KW-0808">Transferase</keyword>
<keyword evidence="9" id="KW-1185">Reference proteome</keyword>
<dbReference type="InterPro" id="IPR036890">
    <property type="entry name" value="HATPase_C_sf"/>
</dbReference>
<dbReference type="OrthoDB" id="2521939at2"/>
<keyword evidence="3" id="KW-0597">Phosphoprotein</keyword>
<proteinExistence type="predicted"/>
<evidence type="ECO:0000256" key="2">
    <source>
        <dbReference type="ARBA" id="ARBA00022475"/>
    </source>
</evidence>
<protein>
    <submittedName>
        <fullName evidence="8">HAMP domain-containing protein</fullName>
    </submittedName>
</protein>
<dbReference type="Pfam" id="PF00672">
    <property type="entry name" value="HAMP"/>
    <property type="match status" value="1"/>
</dbReference>